<sequence length="194" mass="21887">MSFGSQSNSPRELHSSSTETPAYAVLLETLAPTVLLETLALTTLFELSASLVLLVGKSTEVALDGIILKQLRSVIVDKMHYFLVSETAHQKGRRIYHRQILVQLFVTEEETKSDTCSSGKRGALVLGPDLPQQQQRVDRTHDQANEYSWQMKIPFVMARVAHMLENWGHKRQRQIEQAADAYHAKQPEFSIANN</sequence>
<evidence type="ECO:0000313" key="1">
    <source>
        <dbReference type="EMBL" id="KAG9189929.1"/>
    </source>
</evidence>
<name>A0AAD4I9W1_9PLEO</name>
<protein>
    <submittedName>
        <fullName evidence="1">Uncharacterized protein</fullName>
    </submittedName>
</protein>
<comment type="caution">
    <text evidence="1">The sequence shown here is derived from an EMBL/GenBank/DDBJ whole genome shotgun (WGS) entry which is preliminary data.</text>
</comment>
<dbReference type="EMBL" id="JAANER010000005">
    <property type="protein sequence ID" value="KAG9189929.1"/>
    <property type="molecule type" value="Genomic_DNA"/>
</dbReference>
<gene>
    <name evidence="1" type="ORF">G6011_06797</name>
</gene>
<evidence type="ECO:0000313" key="2">
    <source>
        <dbReference type="Proteomes" id="UP001199106"/>
    </source>
</evidence>
<dbReference type="Proteomes" id="UP001199106">
    <property type="component" value="Unassembled WGS sequence"/>
</dbReference>
<organism evidence="1 2">
    <name type="scientific">Alternaria panax</name>
    <dbReference type="NCBI Taxonomy" id="48097"/>
    <lineage>
        <taxon>Eukaryota</taxon>
        <taxon>Fungi</taxon>
        <taxon>Dikarya</taxon>
        <taxon>Ascomycota</taxon>
        <taxon>Pezizomycotina</taxon>
        <taxon>Dothideomycetes</taxon>
        <taxon>Pleosporomycetidae</taxon>
        <taxon>Pleosporales</taxon>
        <taxon>Pleosporineae</taxon>
        <taxon>Pleosporaceae</taxon>
        <taxon>Alternaria</taxon>
        <taxon>Alternaria sect. Panax</taxon>
    </lineage>
</organism>
<reference evidence="1" key="1">
    <citation type="submission" date="2021-07" db="EMBL/GenBank/DDBJ databases">
        <title>Genome Resource of American Ginseng Black Spot Pathogen Alternaria panax.</title>
        <authorList>
            <person name="Qiu C."/>
            <person name="Wang W."/>
            <person name="Liu Z."/>
        </authorList>
    </citation>
    <scope>NUCLEOTIDE SEQUENCE</scope>
    <source>
        <strain evidence="1">BNCC115425</strain>
    </source>
</reference>
<keyword evidence="2" id="KW-1185">Reference proteome</keyword>
<proteinExistence type="predicted"/>
<dbReference type="AlphaFoldDB" id="A0AAD4I9W1"/>
<accession>A0AAD4I9W1</accession>